<gene>
    <name evidence="3" type="ORF">MWH18_07755</name>
</gene>
<dbReference type="Pfam" id="PF04865">
    <property type="entry name" value="Baseplate_J"/>
    <property type="match status" value="1"/>
</dbReference>
<dbReference type="InterPro" id="IPR058531">
    <property type="entry name" value="Baseplate_J_M"/>
</dbReference>
<evidence type="ECO:0000259" key="1">
    <source>
        <dbReference type="Pfam" id="PF04865"/>
    </source>
</evidence>
<evidence type="ECO:0000259" key="2">
    <source>
        <dbReference type="Pfam" id="PF26078"/>
    </source>
</evidence>
<feature type="domain" description="Baseplate J-like central" evidence="2">
    <location>
        <begin position="195"/>
        <end position="249"/>
    </location>
</feature>
<feature type="domain" description="Baseplate protein J-like barrel" evidence="1">
    <location>
        <begin position="92"/>
        <end position="168"/>
    </location>
</feature>
<name>A0AAE9MBT4_ACIPI</name>
<dbReference type="InterPro" id="IPR006949">
    <property type="entry name" value="Barrel_Baseplate_J-like"/>
</dbReference>
<dbReference type="InterPro" id="IPR052399">
    <property type="entry name" value="Phage_Baseplate_Assmbl_Protein"/>
</dbReference>
<sequence>MAFSTKSFSQIRQDIVQEIRNKTGLTINDDSDAAIRADGTASVVEGLYHHQIYIQKQMFVATADEPFLYLHAVRLECPRNGGSKATGRVKANSNTAVTVPAGTKITDGKGRYWLTLYKEQLTANKTREIQVIAEQAGVSWNFDGQQLLWVSPLAGVAAQVDVIEMSGGVDVEDVEAWRQRMQAKEALGLIRDREADLERIVKDVSGVADVFIFPKRRGLGSLDVAVTAAGNPPNSPSSTLLAAVQAALEAYSGFWGEVRAYAPTKEYINLSVLVTGSVGLDVVEQVVREYVGQLKPAEPFLVTTLISRIKELVGVVDVQITPNTNQTPTNTNLITGWLRIGNLVVDYA</sequence>
<proteinExistence type="predicted"/>
<evidence type="ECO:0000313" key="4">
    <source>
        <dbReference type="Proteomes" id="UP001055514"/>
    </source>
</evidence>
<dbReference type="PANTHER" id="PTHR37829">
    <property type="entry name" value="PHAGE-LIKE ELEMENT PBSX PROTEIN XKDT"/>
    <property type="match status" value="1"/>
</dbReference>
<protein>
    <submittedName>
        <fullName evidence="3">Baseplate J/gp47 family protein</fullName>
    </submittedName>
</protein>
<evidence type="ECO:0000313" key="3">
    <source>
        <dbReference type="EMBL" id="USU96133.1"/>
    </source>
</evidence>
<dbReference type="Pfam" id="PF26078">
    <property type="entry name" value="Baseplate_J_M"/>
    <property type="match status" value="1"/>
</dbReference>
<accession>A0AAE9MBT4</accession>
<dbReference type="RefSeq" id="WP_233749056.1">
    <property type="nucleotide sequence ID" value="NZ_CP095407.1"/>
</dbReference>
<dbReference type="Proteomes" id="UP001055514">
    <property type="component" value="Chromosome"/>
</dbReference>
<dbReference type="EMBL" id="CP095407">
    <property type="protein sequence ID" value="USU96133.1"/>
    <property type="molecule type" value="Genomic_DNA"/>
</dbReference>
<organism evidence="3 4">
    <name type="scientific">Acinetobacter pittii</name>
    <name type="common">Acinetobacter genomosp. 3</name>
    <dbReference type="NCBI Taxonomy" id="48296"/>
    <lineage>
        <taxon>Bacteria</taxon>
        <taxon>Pseudomonadati</taxon>
        <taxon>Pseudomonadota</taxon>
        <taxon>Gammaproteobacteria</taxon>
        <taxon>Moraxellales</taxon>
        <taxon>Moraxellaceae</taxon>
        <taxon>Acinetobacter</taxon>
        <taxon>Acinetobacter calcoaceticus/baumannii complex</taxon>
    </lineage>
</organism>
<dbReference type="PANTHER" id="PTHR37829:SF3">
    <property type="entry name" value="PROTEIN JAYE-RELATED"/>
    <property type="match status" value="1"/>
</dbReference>
<reference evidence="3" key="1">
    <citation type="submission" date="2022-04" db="EMBL/GenBank/DDBJ databases">
        <title>Emergence of ST220 Acinetobacter pittii strain in bloodstream infection, which co-producing chromosomal NDM-1 and OXA-820 carbapenemases.</title>
        <authorList>
            <person name="Tian C."/>
            <person name="Xing M."/>
            <person name="Fu L."/>
            <person name="Xia D."/>
        </authorList>
    </citation>
    <scope>NUCLEOTIDE SEQUENCE</scope>
    <source>
        <strain evidence="3">TCM</strain>
    </source>
</reference>
<dbReference type="AlphaFoldDB" id="A0AAE9MBT4"/>